<keyword evidence="2" id="KW-1185">Reference proteome</keyword>
<evidence type="ECO:0000313" key="1">
    <source>
        <dbReference type="EMBL" id="CAG8441212.1"/>
    </source>
</evidence>
<protein>
    <submittedName>
        <fullName evidence="1">9181_t:CDS:1</fullName>
    </submittedName>
</protein>
<comment type="caution">
    <text evidence="1">The sequence shown here is derived from an EMBL/GenBank/DDBJ whole genome shotgun (WGS) entry which is preliminary data.</text>
</comment>
<sequence>MPGSFPGQEIFSKFKILPAHQFHLTKEAKRKDDPLIFKELVKEINDNSKELIFIPVNQTNYHWSLLVFEVKTKCFYHWDTLGGANDKKEVRQNNGWECGVAVIAIIKRIREKYNDSMKNIELGGFGFKQEREKLRKAYLQENN</sequence>
<name>A0ACA9JXS2_9GLOM</name>
<evidence type="ECO:0000313" key="2">
    <source>
        <dbReference type="Proteomes" id="UP000789366"/>
    </source>
</evidence>
<dbReference type="EMBL" id="CAJVPW010000053">
    <property type="protein sequence ID" value="CAG8441212.1"/>
    <property type="molecule type" value="Genomic_DNA"/>
</dbReference>
<gene>
    <name evidence="1" type="ORF">SPELUC_LOCUS190</name>
</gene>
<proteinExistence type="predicted"/>
<reference evidence="1" key="1">
    <citation type="submission" date="2021-06" db="EMBL/GenBank/DDBJ databases">
        <authorList>
            <person name="Kallberg Y."/>
            <person name="Tangrot J."/>
            <person name="Rosling A."/>
        </authorList>
    </citation>
    <scope>NUCLEOTIDE SEQUENCE</scope>
    <source>
        <strain evidence="1">28 12/20/2015</strain>
    </source>
</reference>
<organism evidence="1 2">
    <name type="scientific">Cetraspora pellucida</name>
    <dbReference type="NCBI Taxonomy" id="1433469"/>
    <lineage>
        <taxon>Eukaryota</taxon>
        <taxon>Fungi</taxon>
        <taxon>Fungi incertae sedis</taxon>
        <taxon>Mucoromycota</taxon>
        <taxon>Glomeromycotina</taxon>
        <taxon>Glomeromycetes</taxon>
        <taxon>Diversisporales</taxon>
        <taxon>Gigasporaceae</taxon>
        <taxon>Cetraspora</taxon>
    </lineage>
</organism>
<dbReference type="Proteomes" id="UP000789366">
    <property type="component" value="Unassembled WGS sequence"/>
</dbReference>
<accession>A0ACA9JXS2</accession>